<comment type="caution">
    <text evidence="3">The sequence shown here is derived from an EMBL/GenBank/DDBJ whole genome shotgun (WGS) entry which is preliminary data.</text>
</comment>
<proteinExistence type="predicted"/>
<dbReference type="Proteomes" id="UP000308713">
    <property type="component" value="Unassembled WGS sequence"/>
</dbReference>
<dbReference type="OrthoDB" id="1118217at2"/>
<dbReference type="Pfam" id="PF00578">
    <property type="entry name" value="AhpC-TSA"/>
    <property type="match status" value="1"/>
</dbReference>
<dbReference type="GO" id="GO:0016209">
    <property type="term" value="F:antioxidant activity"/>
    <property type="evidence" value="ECO:0007669"/>
    <property type="project" value="InterPro"/>
</dbReference>
<evidence type="ECO:0000313" key="4">
    <source>
        <dbReference type="Proteomes" id="UP000308713"/>
    </source>
</evidence>
<dbReference type="InterPro" id="IPR050553">
    <property type="entry name" value="Thioredoxin_ResA/DsbE_sf"/>
</dbReference>
<dbReference type="RefSeq" id="WP_139695096.1">
    <property type="nucleotide sequence ID" value="NZ_CP074074.1"/>
</dbReference>
<dbReference type="GO" id="GO:0016491">
    <property type="term" value="F:oxidoreductase activity"/>
    <property type="evidence" value="ECO:0007669"/>
    <property type="project" value="InterPro"/>
</dbReference>
<accession>A0A5C4SPE3</accession>
<feature type="chain" id="PRO_5022916765" evidence="1">
    <location>
        <begin position="24"/>
        <end position="469"/>
    </location>
</feature>
<reference evidence="3 4" key="1">
    <citation type="submission" date="2019-05" db="EMBL/GenBank/DDBJ databases">
        <title>Tamlana fucoidanivorans sp. nov., isolated from the surface of algae collected from Fujian province in China.</title>
        <authorList>
            <person name="Li J."/>
        </authorList>
    </citation>
    <scope>NUCLEOTIDE SEQUENCE [LARGE SCALE GENOMIC DNA]</scope>
    <source>
        <strain evidence="3 4">CW2-9</strain>
    </source>
</reference>
<dbReference type="EMBL" id="VDCS01000003">
    <property type="protein sequence ID" value="TNJ46081.1"/>
    <property type="molecule type" value="Genomic_DNA"/>
</dbReference>
<evidence type="ECO:0000259" key="2">
    <source>
        <dbReference type="PROSITE" id="PS51352"/>
    </source>
</evidence>
<evidence type="ECO:0000313" key="3">
    <source>
        <dbReference type="EMBL" id="TNJ46081.1"/>
    </source>
</evidence>
<evidence type="ECO:0000256" key="1">
    <source>
        <dbReference type="SAM" id="SignalP"/>
    </source>
</evidence>
<dbReference type="AlphaFoldDB" id="A0A5C4SPE3"/>
<sequence length="469" mass="53848">MRVEKFRFVFRLLILFGVSGLCAQSSVNHFPEIGKPMPFFEMQGIQNYSEKKVRSEDLKGKPYVLYLWSRYCSGAVQSLKNVNELHKKYKDSVTIFLISGNSRGASEKRFYFKGSEPSLKNFNELYKKLELIFGLNVPSVFDSELFQKLIPSNAVPNVILVDKNGVIKAITYKLDENKLRALLSGKSFFYHDKSFRGLQKEKEHLYTRKKPFLVDGNGGLPTAFSYRSVFAEYQPHSPKIPKIPRTIISASKDDYFGQKGVLEGWETLAELYKLAYFGYRGDTGAIYKSDYVHKGNYNQVVLELENDTLFKNINYETRNNLFVYSLIVPKKRATPIFLMKKMQSDLKSYFEFDVAIEKRSLPYWQITTSKAALEKLKTKGGNSEIVTDTYTRISFTNTSINGYLGALFYLVAPKLQLPIINEISDHSYIDIPQTDVNLFDFEAIKKVLRSQGFQIQLAEKAFNVIVISD</sequence>
<keyword evidence="4" id="KW-1185">Reference proteome</keyword>
<feature type="signal peptide" evidence="1">
    <location>
        <begin position="1"/>
        <end position="23"/>
    </location>
</feature>
<dbReference type="InterPro" id="IPR036249">
    <property type="entry name" value="Thioredoxin-like_sf"/>
</dbReference>
<organism evidence="3 4">
    <name type="scientific">Allotamlana fucoidanivorans</name>
    <dbReference type="NCBI Taxonomy" id="2583814"/>
    <lineage>
        <taxon>Bacteria</taxon>
        <taxon>Pseudomonadati</taxon>
        <taxon>Bacteroidota</taxon>
        <taxon>Flavobacteriia</taxon>
        <taxon>Flavobacteriales</taxon>
        <taxon>Flavobacteriaceae</taxon>
        <taxon>Allotamlana</taxon>
    </lineage>
</organism>
<dbReference type="PROSITE" id="PS51352">
    <property type="entry name" value="THIOREDOXIN_2"/>
    <property type="match status" value="1"/>
</dbReference>
<dbReference type="PANTHER" id="PTHR42852:SF13">
    <property type="entry name" value="PROTEIN DIPZ"/>
    <property type="match status" value="1"/>
</dbReference>
<dbReference type="Gene3D" id="3.40.30.10">
    <property type="entry name" value="Glutaredoxin"/>
    <property type="match status" value="1"/>
</dbReference>
<name>A0A5C4SPE3_9FLAO</name>
<dbReference type="PANTHER" id="PTHR42852">
    <property type="entry name" value="THIOL:DISULFIDE INTERCHANGE PROTEIN DSBE"/>
    <property type="match status" value="1"/>
</dbReference>
<dbReference type="InterPro" id="IPR000866">
    <property type="entry name" value="AhpC/TSA"/>
</dbReference>
<protein>
    <submittedName>
        <fullName evidence="3">Redoxin domain-containing protein</fullName>
    </submittedName>
</protein>
<feature type="domain" description="Thioredoxin" evidence="2">
    <location>
        <begin position="31"/>
        <end position="188"/>
    </location>
</feature>
<gene>
    <name evidence="3" type="ORF">FGF67_03555</name>
</gene>
<keyword evidence="1" id="KW-0732">Signal</keyword>
<dbReference type="InterPro" id="IPR013766">
    <property type="entry name" value="Thioredoxin_domain"/>
</dbReference>
<dbReference type="SUPFAM" id="SSF52833">
    <property type="entry name" value="Thioredoxin-like"/>
    <property type="match status" value="1"/>
</dbReference>